<dbReference type="PANTHER" id="PTHR33221">
    <property type="entry name" value="WINGED HELIX-TURN-HELIX TRANSCRIPTIONAL REGULATOR, RRF2 FAMILY"/>
    <property type="match status" value="1"/>
</dbReference>
<dbReference type="GO" id="GO:0005829">
    <property type="term" value="C:cytosol"/>
    <property type="evidence" value="ECO:0007669"/>
    <property type="project" value="TreeGrafter"/>
</dbReference>
<protein>
    <submittedName>
        <fullName evidence="1">Transcriptional regulator, BadM/Rrf2 family</fullName>
    </submittedName>
</protein>
<dbReference type="EMBL" id="FLUO01000001">
    <property type="protein sequence ID" value="SBV96691.1"/>
    <property type="molecule type" value="Genomic_DNA"/>
</dbReference>
<dbReference type="Pfam" id="PF02082">
    <property type="entry name" value="Rrf2"/>
    <property type="match status" value="1"/>
</dbReference>
<sequence>MVSLSQSVGYAVLALAHMDPQGETLVLAADVAQAANIPKPYLAKILARLQAAGIVSGKRGQGGGLRLTRPAAEITLYEVADAIEGETWRTACLLGIPGCSEGKPCPMHDYWGATRAEIAARLKATTVDTVRDFTEAGWKMPETV</sequence>
<dbReference type="InterPro" id="IPR036390">
    <property type="entry name" value="WH_DNA-bd_sf"/>
</dbReference>
<dbReference type="PANTHER" id="PTHR33221:SF13">
    <property type="entry name" value="TRANSCRIPTIONAL REGULATOR-RELATED"/>
    <property type="match status" value="1"/>
</dbReference>
<dbReference type="NCBIfam" id="TIGR00738">
    <property type="entry name" value="rrf2_super"/>
    <property type="match status" value="1"/>
</dbReference>
<proteinExistence type="predicted"/>
<dbReference type="AlphaFoldDB" id="A0A212JB95"/>
<accession>A0A212JB95</accession>
<organism evidence="1">
    <name type="scientific">uncultured Alphaproteobacteria bacterium</name>
    <dbReference type="NCBI Taxonomy" id="91750"/>
    <lineage>
        <taxon>Bacteria</taxon>
        <taxon>Pseudomonadati</taxon>
        <taxon>Pseudomonadota</taxon>
        <taxon>Alphaproteobacteria</taxon>
        <taxon>environmental samples</taxon>
    </lineage>
</organism>
<reference evidence="1" key="1">
    <citation type="submission" date="2016-04" db="EMBL/GenBank/DDBJ databases">
        <authorList>
            <person name="Evans L.H."/>
            <person name="Alamgir A."/>
            <person name="Owens N."/>
            <person name="Weber N.D."/>
            <person name="Virtaneva K."/>
            <person name="Barbian K."/>
            <person name="Babar A."/>
            <person name="Rosenke K."/>
        </authorList>
    </citation>
    <scope>NUCLEOTIDE SEQUENCE</scope>
    <source>
        <strain evidence="1">86</strain>
    </source>
</reference>
<evidence type="ECO:0000313" key="1">
    <source>
        <dbReference type="EMBL" id="SBV96691.1"/>
    </source>
</evidence>
<dbReference type="PROSITE" id="PS51197">
    <property type="entry name" value="HTH_RRF2_2"/>
    <property type="match status" value="1"/>
</dbReference>
<dbReference type="Gene3D" id="1.10.10.10">
    <property type="entry name" value="Winged helix-like DNA-binding domain superfamily/Winged helix DNA-binding domain"/>
    <property type="match status" value="1"/>
</dbReference>
<dbReference type="InterPro" id="IPR036388">
    <property type="entry name" value="WH-like_DNA-bd_sf"/>
</dbReference>
<dbReference type="GO" id="GO:0003700">
    <property type="term" value="F:DNA-binding transcription factor activity"/>
    <property type="evidence" value="ECO:0007669"/>
    <property type="project" value="TreeGrafter"/>
</dbReference>
<dbReference type="SUPFAM" id="SSF46785">
    <property type="entry name" value="Winged helix' DNA-binding domain"/>
    <property type="match status" value="1"/>
</dbReference>
<name>A0A212JB95_9PROT</name>
<dbReference type="InterPro" id="IPR000944">
    <property type="entry name" value="Tscrpt_reg_Rrf2"/>
</dbReference>
<gene>
    <name evidence="1" type="ORF">KL86APRO_10791</name>
</gene>